<evidence type="ECO:0000256" key="1">
    <source>
        <dbReference type="ARBA" id="ARBA00022723"/>
    </source>
</evidence>
<sequence>MKYTKLAVKVEDLEEFCRIKQEKTEEQIESMAANEMLENFSLETGLKQEKDEEKEIVSGIEENFSKNQGKKKTFPCSQCGKSLTSKTGLRTHERIHTGEKPYQCSSCKK</sequence>
<dbReference type="InterPro" id="IPR013087">
    <property type="entry name" value="Znf_C2H2_type"/>
</dbReference>
<evidence type="ECO:0000313" key="8">
    <source>
        <dbReference type="Proteomes" id="UP000316079"/>
    </source>
</evidence>
<accession>A0A553P0Y0</accession>
<dbReference type="SMART" id="SM00355">
    <property type="entry name" value="ZnF_C2H2"/>
    <property type="match status" value="1"/>
</dbReference>
<dbReference type="GO" id="GO:0000981">
    <property type="term" value="F:DNA-binding transcription factor activity, RNA polymerase II-specific"/>
    <property type="evidence" value="ECO:0007669"/>
    <property type="project" value="TreeGrafter"/>
</dbReference>
<comment type="caution">
    <text evidence="7">The sequence shown here is derived from an EMBL/GenBank/DDBJ whole genome shotgun (WGS) entry which is preliminary data.</text>
</comment>
<keyword evidence="1" id="KW-0479">Metal-binding</keyword>
<dbReference type="PANTHER" id="PTHR23235">
    <property type="entry name" value="KRUEPPEL-LIKE TRANSCRIPTION FACTOR"/>
    <property type="match status" value="1"/>
</dbReference>
<feature type="non-terminal residue" evidence="7">
    <location>
        <position position="109"/>
    </location>
</feature>
<organism evidence="7 8">
    <name type="scientific">Danionella cerebrum</name>
    <dbReference type="NCBI Taxonomy" id="2873325"/>
    <lineage>
        <taxon>Eukaryota</taxon>
        <taxon>Metazoa</taxon>
        <taxon>Chordata</taxon>
        <taxon>Craniata</taxon>
        <taxon>Vertebrata</taxon>
        <taxon>Euteleostomi</taxon>
        <taxon>Actinopterygii</taxon>
        <taxon>Neopterygii</taxon>
        <taxon>Teleostei</taxon>
        <taxon>Ostariophysi</taxon>
        <taxon>Cypriniformes</taxon>
        <taxon>Danionidae</taxon>
        <taxon>Danioninae</taxon>
        <taxon>Danionella</taxon>
    </lineage>
</organism>
<dbReference type="PROSITE" id="PS00028">
    <property type="entry name" value="ZINC_FINGER_C2H2_1"/>
    <property type="match status" value="1"/>
</dbReference>
<keyword evidence="8" id="KW-1185">Reference proteome</keyword>
<evidence type="ECO:0000313" key="7">
    <source>
        <dbReference type="EMBL" id="TRY71347.1"/>
    </source>
</evidence>
<dbReference type="PROSITE" id="PS50157">
    <property type="entry name" value="ZINC_FINGER_C2H2_2"/>
    <property type="match status" value="1"/>
</dbReference>
<dbReference type="PANTHER" id="PTHR23235:SF156">
    <property type="entry name" value="KRUPPEL-LIKE FACTOR 18"/>
    <property type="match status" value="1"/>
</dbReference>
<dbReference type="EMBL" id="SRMA01026758">
    <property type="protein sequence ID" value="TRY71347.1"/>
    <property type="molecule type" value="Genomic_DNA"/>
</dbReference>
<dbReference type="FunFam" id="3.30.160.60:FF:003287">
    <property type="entry name" value="Zgc:113343"/>
    <property type="match status" value="1"/>
</dbReference>
<proteinExistence type="predicted"/>
<dbReference type="InterPro" id="IPR036236">
    <property type="entry name" value="Znf_C2H2_sf"/>
</dbReference>
<evidence type="ECO:0000256" key="5">
    <source>
        <dbReference type="PROSITE-ProRule" id="PRU00042"/>
    </source>
</evidence>
<gene>
    <name evidence="7" type="ORF">DNTS_021184</name>
</gene>
<evidence type="ECO:0000256" key="3">
    <source>
        <dbReference type="ARBA" id="ARBA00022771"/>
    </source>
</evidence>
<dbReference type="OrthoDB" id="9439903at2759"/>
<dbReference type="Gene3D" id="3.30.160.60">
    <property type="entry name" value="Classic Zinc Finger"/>
    <property type="match status" value="2"/>
</dbReference>
<dbReference type="GO" id="GO:0000978">
    <property type="term" value="F:RNA polymerase II cis-regulatory region sequence-specific DNA binding"/>
    <property type="evidence" value="ECO:0007669"/>
    <property type="project" value="TreeGrafter"/>
</dbReference>
<dbReference type="SUPFAM" id="SSF57667">
    <property type="entry name" value="beta-beta-alpha zinc fingers"/>
    <property type="match status" value="1"/>
</dbReference>
<protein>
    <recommendedName>
        <fullName evidence="6">C2H2-type domain-containing protein</fullName>
    </recommendedName>
</protein>
<dbReference type="AlphaFoldDB" id="A0A553P0Y0"/>
<name>A0A553P0Y0_9TELE</name>
<evidence type="ECO:0000256" key="2">
    <source>
        <dbReference type="ARBA" id="ARBA00022737"/>
    </source>
</evidence>
<keyword evidence="3 5" id="KW-0863">Zinc-finger</keyword>
<evidence type="ECO:0000256" key="4">
    <source>
        <dbReference type="ARBA" id="ARBA00022833"/>
    </source>
</evidence>
<feature type="domain" description="C2H2-type" evidence="6">
    <location>
        <begin position="74"/>
        <end position="101"/>
    </location>
</feature>
<reference evidence="7 8" key="1">
    <citation type="journal article" date="2019" name="Sci. Data">
        <title>Hybrid genome assembly and annotation of Danionella translucida.</title>
        <authorList>
            <person name="Kadobianskyi M."/>
            <person name="Schulze L."/>
            <person name="Schuelke M."/>
            <person name="Judkewitz B."/>
        </authorList>
    </citation>
    <scope>NUCLEOTIDE SEQUENCE [LARGE SCALE GENOMIC DNA]</scope>
    <source>
        <strain evidence="7 8">Bolton</strain>
    </source>
</reference>
<dbReference type="STRING" id="623744.A0A553P0Y0"/>
<evidence type="ECO:0000259" key="6">
    <source>
        <dbReference type="PROSITE" id="PS50157"/>
    </source>
</evidence>
<keyword evidence="2" id="KW-0677">Repeat</keyword>
<keyword evidence="4" id="KW-0862">Zinc</keyword>
<dbReference type="Proteomes" id="UP000316079">
    <property type="component" value="Unassembled WGS sequence"/>
</dbReference>
<dbReference type="GO" id="GO:0008270">
    <property type="term" value="F:zinc ion binding"/>
    <property type="evidence" value="ECO:0007669"/>
    <property type="project" value="UniProtKB-KW"/>
</dbReference>